<dbReference type="InterPro" id="IPR004839">
    <property type="entry name" value="Aminotransferase_I/II_large"/>
</dbReference>
<dbReference type="InterPro" id="IPR015421">
    <property type="entry name" value="PyrdxlP-dep_Trfase_major"/>
</dbReference>
<dbReference type="SUPFAM" id="SSF53383">
    <property type="entry name" value="PLP-dependent transferases"/>
    <property type="match status" value="1"/>
</dbReference>
<evidence type="ECO:0000256" key="10">
    <source>
        <dbReference type="ARBA" id="ARBA00023102"/>
    </source>
</evidence>
<dbReference type="InterPro" id="IPR005861">
    <property type="entry name" value="HisP_aminotrans"/>
</dbReference>
<keyword evidence="10 12" id="KW-0368">Histidine biosynthesis</keyword>
<dbReference type="OrthoDB" id="9813612at2"/>
<evidence type="ECO:0000256" key="9">
    <source>
        <dbReference type="ARBA" id="ARBA00022898"/>
    </source>
</evidence>
<dbReference type="PANTHER" id="PTHR42885">
    <property type="entry name" value="HISTIDINOL-PHOSPHATE AMINOTRANSFERASE-RELATED"/>
    <property type="match status" value="1"/>
</dbReference>
<dbReference type="EC" id="2.6.1.9" evidence="12"/>
<evidence type="ECO:0000256" key="7">
    <source>
        <dbReference type="ARBA" id="ARBA00022605"/>
    </source>
</evidence>
<keyword evidence="7 12" id="KW-0028">Amino-acid biosynthesis</keyword>
<dbReference type="AlphaFoldDB" id="A0A1H6K136"/>
<evidence type="ECO:0000256" key="6">
    <source>
        <dbReference type="ARBA" id="ARBA00022576"/>
    </source>
</evidence>
<evidence type="ECO:0000313" key="15">
    <source>
        <dbReference type="Proteomes" id="UP000199634"/>
    </source>
</evidence>
<dbReference type="PANTHER" id="PTHR42885:SF2">
    <property type="entry name" value="HISTIDINOL-PHOSPHATE AMINOTRANSFERASE"/>
    <property type="match status" value="1"/>
</dbReference>
<dbReference type="NCBIfam" id="TIGR01141">
    <property type="entry name" value="hisC"/>
    <property type="match status" value="1"/>
</dbReference>
<evidence type="ECO:0000256" key="5">
    <source>
        <dbReference type="ARBA" id="ARBA00011738"/>
    </source>
</evidence>
<keyword evidence="9 12" id="KW-0663">Pyridoxal phosphate</keyword>
<evidence type="ECO:0000259" key="13">
    <source>
        <dbReference type="Pfam" id="PF00155"/>
    </source>
</evidence>
<dbReference type="PROSITE" id="PS00599">
    <property type="entry name" value="AA_TRANSFER_CLASS_2"/>
    <property type="match status" value="1"/>
</dbReference>
<dbReference type="Gene3D" id="3.40.640.10">
    <property type="entry name" value="Type I PLP-dependent aspartate aminotransferase-like (Major domain)"/>
    <property type="match status" value="1"/>
</dbReference>
<dbReference type="GO" id="GO:0004400">
    <property type="term" value="F:histidinol-phosphate transaminase activity"/>
    <property type="evidence" value="ECO:0007669"/>
    <property type="project" value="UniProtKB-UniRule"/>
</dbReference>
<evidence type="ECO:0000256" key="1">
    <source>
        <dbReference type="ARBA" id="ARBA00001933"/>
    </source>
</evidence>
<evidence type="ECO:0000256" key="3">
    <source>
        <dbReference type="ARBA" id="ARBA00005189"/>
    </source>
</evidence>
<evidence type="ECO:0000256" key="11">
    <source>
        <dbReference type="ARBA" id="ARBA00047481"/>
    </source>
</evidence>
<comment type="catalytic activity">
    <reaction evidence="11 12">
        <text>L-histidinol phosphate + 2-oxoglutarate = 3-(imidazol-4-yl)-2-oxopropyl phosphate + L-glutamate</text>
        <dbReference type="Rhea" id="RHEA:23744"/>
        <dbReference type="ChEBI" id="CHEBI:16810"/>
        <dbReference type="ChEBI" id="CHEBI:29985"/>
        <dbReference type="ChEBI" id="CHEBI:57766"/>
        <dbReference type="ChEBI" id="CHEBI:57980"/>
        <dbReference type="EC" id="2.6.1.9"/>
    </reaction>
</comment>
<dbReference type="InterPro" id="IPR015422">
    <property type="entry name" value="PyrdxlP-dep_Trfase_small"/>
</dbReference>
<organism evidence="14 15">
    <name type="scientific">Paenimyroides marinum</name>
    <dbReference type="NCBI Taxonomy" id="1159016"/>
    <lineage>
        <taxon>Bacteria</taxon>
        <taxon>Pseudomonadati</taxon>
        <taxon>Bacteroidota</taxon>
        <taxon>Flavobacteriia</taxon>
        <taxon>Flavobacteriales</taxon>
        <taxon>Flavobacteriaceae</taxon>
        <taxon>Paenimyroides</taxon>
    </lineage>
</organism>
<gene>
    <name evidence="12" type="primary">hisC</name>
    <name evidence="14" type="ORF">SAMN02927937_00690</name>
</gene>
<proteinExistence type="inferred from homology"/>
<comment type="cofactor">
    <cofactor evidence="1 12">
        <name>pyridoxal 5'-phosphate</name>
        <dbReference type="ChEBI" id="CHEBI:597326"/>
    </cofactor>
</comment>
<dbReference type="GO" id="GO:0000105">
    <property type="term" value="P:L-histidine biosynthetic process"/>
    <property type="evidence" value="ECO:0007669"/>
    <property type="project" value="UniProtKB-UniRule"/>
</dbReference>
<comment type="pathway">
    <text evidence="3">Lipid metabolism.</text>
</comment>
<protein>
    <recommendedName>
        <fullName evidence="12">Histidinol-phosphate aminotransferase</fullName>
        <ecNumber evidence="12">2.6.1.9</ecNumber>
    </recommendedName>
    <alternativeName>
        <fullName evidence="12">Imidazole acetol-phosphate transaminase</fullName>
    </alternativeName>
</protein>
<dbReference type="Proteomes" id="UP000199634">
    <property type="component" value="Unassembled WGS sequence"/>
</dbReference>
<dbReference type="GO" id="GO:0030170">
    <property type="term" value="F:pyridoxal phosphate binding"/>
    <property type="evidence" value="ECO:0007669"/>
    <property type="project" value="InterPro"/>
</dbReference>
<dbReference type="RefSeq" id="WP_091096357.1">
    <property type="nucleotide sequence ID" value="NZ_FNXE01000006.1"/>
</dbReference>
<keyword evidence="8 12" id="KW-0808">Transferase</keyword>
<evidence type="ECO:0000256" key="8">
    <source>
        <dbReference type="ARBA" id="ARBA00022679"/>
    </source>
</evidence>
<comment type="subunit">
    <text evidence="5 12">Homodimer.</text>
</comment>
<keyword evidence="15" id="KW-1185">Reference proteome</keyword>
<comment type="similarity">
    <text evidence="4 12">Belongs to the class-II pyridoxal-phosphate-dependent aminotransferase family. Histidinol-phosphate aminotransferase subfamily.</text>
</comment>
<dbReference type="HAMAP" id="MF_01023">
    <property type="entry name" value="HisC_aminotrans_2"/>
    <property type="match status" value="1"/>
</dbReference>
<feature type="modified residue" description="N6-(pyridoxal phosphate)lysine" evidence="12">
    <location>
        <position position="202"/>
    </location>
</feature>
<dbReference type="EMBL" id="FNXE01000006">
    <property type="protein sequence ID" value="SEH65282.1"/>
    <property type="molecule type" value="Genomic_DNA"/>
</dbReference>
<dbReference type="InterPro" id="IPR015424">
    <property type="entry name" value="PyrdxlP-dep_Trfase"/>
</dbReference>
<dbReference type="UniPathway" id="UPA00031">
    <property type="reaction ID" value="UER00012"/>
</dbReference>
<dbReference type="STRING" id="1159016.SAMN02927937_00690"/>
<dbReference type="CDD" id="cd00609">
    <property type="entry name" value="AAT_like"/>
    <property type="match status" value="1"/>
</dbReference>
<dbReference type="InterPro" id="IPR001917">
    <property type="entry name" value="Aminotrans_II_pyridoxalP_BS"/>
</dbReference>
<dbReference type="Pfam" id="PF00155">
    <property type="entry name" value="Aminotran_1_2"/>
    <property type="match status" value="1"/>
</dbReference>
<accession>A0A1H6K136</accession>
<name>A0A1H6K136_9FLAO</name>
<feature type="domain" description="Aminotransferase class I/classII large" evidence="13">
    <location>
        <begin position="35"/>
        <end position="334"/>
    </location>
</feature>
<evidence type="ECO:0000256" key="4">
    <source>
        <dbReference type="ARBA" id="ARBA00007970"/>
    </source>
</evidence>
<evidence type="ECO:0000256" key="12">
    <source>
        <dbReference type="HAMAP-Rule" id="MF_01023"/>
    </source>
</evidence>
<comment type="pathway">
    <text evidence="2 12">Amino-acid biosynthesis; L-histidine biosynthesis; L-histidine from 5-phospho-alpha-D-ribose 1-diphosphate: step 7/9.</text>
</comment>
<dbReference type="Gene3D" id="3.90.1150.10">
    <property type="entry name" value="Aspartate Aminotransferase, domain 1"/>
    <property type="match status" value="1"/>
</dbReference>
<reference evidence="14 15" key="1">
    <citation type="submission" date="2016-10" db="EMBL/GenBank/DDBJ databases">
        <authorList>
            <person name="de Groot N.N."/>
        </authorList>
    </citation>
    <scope>NUCLEOTIDE SEQUENCE [LARGE SCALE GENOMIC DNA]</scope>
    <source>
        <strain evidence="14 15">CGMCC 1.10825</strain>
    </source>
</reference>
<evidence type="ECO:0000256" key="2">
    <source>
        <dbReference type="ARBA" id="ARBA00005011"/>
    </source>
</evidence>
<keyword evidence="6 12" id="KW-0032">Aminotransferase</keyword>
<sequence length="341" mass="39216">MENLVRKNILNLSPYLSAREEYSEKKGVFLDANENPFGIYNRYPDPYQETLKQRLSEIKNILSNRIFIGNGSDEIIDIAFRIFCEPYRDKALTFIPTYGMYEVSANINAVELIKIPLNSDFQIDKKTIEPFFSDKNLKLIFICSPNNPTGNLLKSEDIEFILQNFKGIVIVDEAYIDFCDQPSFLEKIEKYPNLIVSQTLSKAWGLAGIRLGIAYMNESFLSYYNKVKAPYNISAVNQKIALETLHNIEEYEQKRNEILSEKTKLINELKGLKIVRKIYPSDANFLLIEADNANELYSQLIAKQIIIRNRNTVIPNCLRITVGTQEENQKLVIALKQISNG</sequence>
<evidence type="ECO:0000313" key="14">
    <source>
        <dbReference type="EMBL" id="SEH65282.1"/>
    </source>
</evidence>